<sequence>MHRVIAYVDGFNLYHGLRERFGRQLHWLDLEALATSLLRPDQRLRGVRYFTARVRDQPRSADRQQKYLAALAAHSSVLEIVEGRFQERMIVCNTCGSRRRSYEEKESDVNLAVAMVRDALLDRFDTALLISADADLAPAINEIRKLGGGKRVVAAFPPRRRSDALRRLADGSFTIGDAKLRRAQLPPRVGRPSGPVLTRPAYWS</sequence>
<dbReference type="InterPro" id="IPR047140">
    <property type="entry name" value="LabA"/>
</dbReference>
<reference evidence="2 3" key="1">
    <citation type="submission" date="2021-01" db="EMBL/GenBank/DDBJ databases">
        <title>Whole genome shotgun sequence of Asanoa iriomotensis NBRC 100142.</title>
        <authorList>
            <person name="Komaki H."/>
            <person name="Tamura T."/>
        </authorList>
    </citation>
    <scope>NUCLEOTIDE SEQUENCE [LARGE SCALE GENOMIC DNA]</scope>
    <source>
        <strain evidence="2 3">NBRC 100142</strain>
    </source>
</reference>
<dbReference type="Gene3D" id="3.40.50.1010">
    <property type="entry name" value="5'-nuclease"/>
    <property type="match status" value="1"/>
</dbReference>
<organism evidence="2 3">
    <name type="scientific">Asanoa iriomotensis</name>
    <dbReference type="NCBI Taxonomy" id="234613"/>
    <lineage>
        <taxon>Bacteria</taxon>
        <taxon>Bacillati</taxon>
        <taxon>Actinomycetota</taxon>
        <taxon>Actinomycetes</taxon>
        <taxon>Micromonosporales</taxon>
        <taxon>Micromonosporaceae</taxon>
        <taxon>Asanoa</taxon>
    </lineage>
</organism>
<protein>
    <recommendedName>
        <fullName evidence="1">NYN domain-containing protein</fullName>
    </recommendedName>
</protein>
<evidence type="ECO:0000259" key="1">
    <source>
        <dbReference type="Pfam" id="PF01936"/>
    </source>
</evidence>
<evidence type="ECO:0000313" key="2">
    <source>
        <dbReference type="EMBL" id="GIF54474.1"/>
    </source>
</evidence>
<dbReference type="CDD" id="cd18722">
    <property type="entry name" value="PIN_NicB-like"/>
    <property type="match status" value="1"/>
</dbReference>
<name>A0ABQ4BVC5_9ACTN</name>
<dbReference type="EMBL" id="BONC01000002">
    <property type="protein sequence ID" value="GIF54474.1"/>
    <property type="molecule type" value="Genomic_DNA"/>
</dbReference>
<comment type="caution">
    <text evidence="2">The sequence shown here is derived from an EMBL/GenBank/DDBJ whole genome shotgun (WGS) entry which is preliminary data.</text>
</comment>
<accession>A0ABQ4BVC5</accession>
<dbReference type="Pfam" id="PF01936">
    <property type="entry name" value="NYN"/>
    <property type="match status" value="1"/>
</dbReference>
<dbReference type="InterPro" id="IPR021139">
    <property type="entry name" value="NYN"/>
</dbReference>
<dbReference type="Proteomes" id="UP000624325">
    <property type="component" value="Unassembled WGS sequence"/>
</dbReference>
<keyword evidence="3" id="KW-1185">Reference proteome</keyword>
<dbReference type="PANTHER" id="PTHR35458">
    <property type="entry name" value="SLR0755 PROTEIN"/>
    <property type="match status" value="1"/>
</dbReference>
<proteinExistence type="predicted"/>
<gene>
    <name evidence="2" type="ORF">Air01nite_05690</name>
</gene>
<feature type="domain" description="NYN" evidence="1">
    <location>
        <begin position="4"/>
        <end position="173"/>
    </location>
</feature>
<dbReference type="RefSeq" id="WP_203700175.1">
    <property type="nucleotide sequence ID" value="NZ_BAAALU010000011.1"/>
</dbReference>
<dbReference type="PANTHER" id="PTHR35458:SF8">
    <property type="entry name" value="SLR0650 PROTEIN"/>
    <property type="match status" value="1"/>
</dbReference>
<evidence type="ECO:0000313" key="3">
    <source>
        <dbReference type="Proteomes" id="UP000624325"/>
    </source>
</evidence>